<comment type="caution">
    <text evidence="2">The sequence shown here is derived from an EMBL/GenBank/DDBJ whole genome shotgun (WGS) entry which is preliminary data.</text>
</comment>
<protein>
    <submittedName>
        <fullName evidence="2">Diguanylate cyclase</fullName>
    </submittedName>
</protein>
<reference evidence="2 3" key="1">
    <citation type="submission" date="2014-06" db="EMBL/GenBank/DDBJ databases">
        <title>Draft genome sequence of Paenibacillus sp. MSt1.</title>
        <authorList>
            <person name="Aw Y.K."/>
            <person name="Ong K.S."/>
            <person name="Gan H.M."/>
            <person name="Lee S.M."/>
        </authorList>
    </citation>
    <scope>NUCLEOTIDE SEQUENCE [LARGE SCALE GENOMIC DNA]</scope>
    <source>
        <strain evidence="2 3">MSt1</strain>
    </source>
</reference>
<dbReference type="AlphaFoldDB" id="A0A081P9D5"/>
<sequence>MIIMEKNKRSFFRLRFQQPLCAELKIIGMDDLEPEFKTTKAAMLDLSAGGARFFTAAPLPDESRLLIELKFTALAKEYRTLGMLVRSGQTEIGHPEYCIQFSHSEKETAALTSMINQLAIKLRKTTVISQCSFCTEEDLAEFGILRAETAR</sequence>
<evidence type="ECO:0000313" key="2">
    <source>
        <dbReference type="EMBL" id="KEQ27308.1"/>
    </source>
</evidence>
<gene>
    <name evidence="2" type="ORF">ET33_25935</name>
</gene>
<dbReference type="EMBL" id="JNVM01000004">
    <property type="protein sequence ID" value="KEQ27308.1"/>
    <property type="molecule type" value="Genomic_DNA"/>
</dbReference>
<evidence type="ECO:0000259" key="1">
    <source>
        <dbReference type="Pfam" id="PF07238"/>
    </source>
</evidence>
<organism evidence="2 3">
    <name type="scientific">Paenibacillus tyrfis</name>
    <dbReference type="NCBI Taxonomy" id="1501230"/>
    <lineage>
        <taxon>Bacteria</taxon>
        <taxon>Bacillati</taxon>
        <taxon>Bacillota</taxon>
        <taxon>Bacilli</taxon>
        <taxon>Bacillales</taxon>
        <taxon>Paenibacillaceae</taxon>
        <taxon>Paenibacillus</taxon>
    </lineage>
</organism>
<dbReference type="InterPro" id="IPR009875">
    <property type="entry name" value="PilZ_domain"/>
</dbReference>
<dbReference type="Proteomes" id="UP000028123">
    <property type="component" value="Unassembled WGS sequence"/>
</dbReference>
<evidence type="ECO:0000313" key="3">
    <source>
        <dbReference type="Proteomes" id="UP000028123"/>
    </source>
</evidence>
<name>A0A081P9D5_9BACL</name>
<keyword evidence="3" id="KW-1185">Reference proteome</keyword>
<dbReference type="Pfam" id="PF07238">
    <property type="entry name" value="PilZ"/>
    <property type="match status" value="1"/>
</dbReference>
<dbReference type="GO" id="GO:0035438">
    <property type="term" value="F:cyclic-di-GMP binding"/>
    <property type="evidence" value="ECO:0007669"/>
    <property type="project" value="InterPro"/>
</dbReference>
<accession>A0A081P9D5</accession>
<proteinExistence type="predicted"/>
<feature type="domain" description="PilZ" evidence="1">
    <location>
        <begin position="8"/>
        <end position="108"/>
    </location>
</feature>
<dbReference type="eggNOG" id="COG5001">
    <property type="taxonomic scope" value="Bacteria"/>
</dbReference>